<name>A0ABP0HQW6_9DINO</name>
<protein>
    <submittedName>
        <fullName evidence="1">Uncharacterized protein</fullName>
    </submittedName>
</protein>
<reference evidence="1 2" key="1">
    <citation type="submission" date="2024-02" db="EMBL/GenBank/DDBJ databases">
        <authorList>
            <person name="Chen Y."/>
            <person name="Shah S."/>
            <person name="Dougan E. K."/>
            <person name="Thang M."/>
            <person name="Chan C."/>
        </authorList>
    </citation>
    <scope>NUCLEOTIDE SEQUENCE [LARGE SCALE GENOMIC DNA]</scope>
</reference>
<dbReference type="Proteomes" id="UP001642484">
    <property type="component" value="Unassembled WGS sequence"/>
</dbReference>
<sequence>MEQDVQMLYTLCFLDAVFASEPFWRPASLAAVQELMSAKWSTVASAVSKAIKAVEKDFDSAIAEERSIQHAYVHVARVRSAVEFLQKRLQKSPRKDFDSVVESLDLTIKGYVEEGFDLGCPQLTNRGKWTVPYSHWWVYRVHRVSNVFGLCN</sequence>
<keyword evidence="2" id="KW-1185">Reference proteome</keyword>
<dbReference type="EMBL" id="CAXAMN010001069">
    <property type="protein sequence ID" value="CAK8992133.1"/>
    <property type="molecule type" value="Genomic_DNA"/>
</dbReference>
<organism evidence="1 2">
    <name type="scientific">Durusdinium trenchii</name>
    <dbReference type="NCBI Taxonomy" id="1381693"/>
    <lineage>
        <taxon>Eukaryota</taxon>
        <taxon>Sar</taxon>
        <taxon>Alveolata</taxon>
        <taxon>Dinophyceae</taxon>
        <taxon>Suessiales</taxon>
        <taxon>Symbiodiniaceae</taxon>
        <taxon>Durusdinium</taxon>
    </lineage>
</organism>
<accession>A0ABP0HQW6</accession>
<gene>
    <name evidence="1" type="ORF">CCMP2556_LOCUS2740</name>
</gene>
<evidence type="ECO:0000313" key="1">
    <source>
        <dbReference type="EMBL" id="CAK8992133.1"/>
    </source>
</evidence>
<proteinExistence type="predicted"/>
<evidence type="ECO:0000313" key="2">
    <source>
        <dbReference type="Proteomes" id="UP001642484"/>
    </source>
</evidence>
<comment type="caution">
    <text evidence="1">The sequence shown here is derived from an EMBL/GenBank/DDBJ whole genome shotgun (WGS) entry which is preliminary data.</text>
</comment>